<dbReference type="GeneID" id="87955804"/>
<protein>
    <recommendedName>
        <fullName evidence="5">ShKT domain-containing protein</fullName>
    </recommendedName>
</protein>
<keyword evidence="4" id="KW-1185">Reference proteome</keyword>
<evidence type="ECO:0000256" key="2">
    <source>
        <dbReference type="SAM" id="SignalP"/>
    </source>
</evidence>
<organism evidence="3 4">
    <name type="scientific">Kwoniella shivajii</name>
    <dbReference type="NCBI Taxonomy" id="564305"/>
    <lineage>
        <taxon>Eukaryota</taxon>
        <taxon>Fungi</taxon>
        <taxon>Dikarya</taxon>
        <taxon>Basidiomycota</taxon>
        <taxon>Agaricomycotina</taxon>
        <taxon>Tremellomycetes</taxon>
        <taxon>Tremellales</taxon>
        <taxon>Cryptococcaceae</taxon>
        <taxon>Kwoniella</taxon>
    </lineage>
</organism>
<evidence type="ECO:0000313" key="4">
    <source>
        <dbReference type="Proteomes" id="UP001329825"/>
    </source>
</evidence>
<gene>
    <name evidence="3" type="ORF">IL334_003673</name>
</gene>
<keyword evidence="2" id="KW-0732">Signal</keyword>
<sequence>MISNKSFLLFPILAILVQAIPKPIPEPVPTETGPLLDKSFTLKTVAKVAISVDETGGTNTIFDQSKSTSAAVTTNSNTDTEYPITNIESSITNTEASITTTRTSTTNIESAVTTKTSDTNDASSEPTSTNTVLSTYDLTNKHENGDTPPSSSSSTTGPSSGDPSSTDDPTSSSASGSQTNMPATITSSGSITAQGSSATAQPESGGSAISANPTISNNPYGVGAPPATNINCTFVQQECINDNQYRICTFVVEDTLGWIYNNCSTSCTTNETGLVCV</sequence>
<reference evidence="3 4" key="1">
    <citation type="submission" date="2024-01" db="EMBL/GenBank/DDBJ databases">
        <title>Comparative genomics of Cryptococcus and Kwoniella reveals pathogenesis evolution and contrasting modes of karyotype evolution via chromosome fusion or intercentromeric recombination.</title>
        <authorList>
            <person name="Coelho M.A."/>
            <person name="David-Palma M."/>
            <person name="Shea T."/>
            <person name="Bowers K."/>
            <person name="McGinley-Smith S."/>
            <person name="Mohammad A.W."/>
            <person name="Gnirke A."/>
            <person name="Yurkov A.M."/>
            <person name="Nowrousian M."/>
            <person name="Sun S."/>
            <person name="Cuomo C.A."/>
            <person name="Heitman J."/>
        </authorList>
    </citation>
    <scope>NUCLEOTIDE SEQUENCE [LARGE SCALE GENOMIC DNA]</scope>
    <source>
        <strain evidence="3">CBS 11374</strain>
    </source>
</reference>
<feature type="region of interest" description="Disordered" evidence="1">
    <location>
        <begin position="93"/>
        <end position="212"/>
    </location>
</feature>
<evidence type="ECO:0008006" key="5">
    <source>
        <dbReference type="Google" id="ProtNLM"/>
    </source>
</evidence>
<feature type="compositionally biased region" description="Polar residues" evidence="1">
    <location>
        <begin position="178"/>
        <end position="212"/>
    </location>
</feature>
<dbReference type="EMBL" id="CP141884">
    <property type="protein sequence ID" value="WRT66710.1"/>
    <property type="molecule type" value="Genomic_DNA"/>
</dbReference>
<feature type="compositionally biased region" description="Polar residues" evidence="1">
    <location>
        <begin position="112"/>
        <end position="138"/>
    </location>
</feature>
<feature type="chain" id="PRO_5045427615" description="ShKT domain-containing protein" evidence="2">
    <location>
        <begin position="20"/>
        <end position="277"/>
    </location>
</feature>
<feature type="compositionally biased region" description="Low complexity" evidence="1">
    <location>
        <begin position="146"/>
        <end position="177"/>
    </location>
</feature>
<dbReference type="Proteomes" id="UP001329825">
    <property type="component" value="Chromosome 4"/>
</dbReference>
<proteinExistence type="predicted"/>
<feature type="compositionally biased region" description="Low complexity" evidence="1">
    <location>
        <begin position="93"/>
        <end position="111"/>
    </location>
</feature>
<evidence type="ECO:0000256" key="1">
    <source>
        <dbReference type="SAM" id="MobiDB-lite"/>
    </source>
</evidence>
<accession>A0ABZ1CZX2</accession>
<dbReference type="RefSeq" id="XP_062791450.1">
    <property type="nucleotide sequence ID" value="XM_062935399.1"/>
</dbReference>
<evidence type="ECO:0000313" key="3">
    <source>
        <dbReference type="EMBL" id="WRT66710.1"/>
    </source>
</evidence>
<feature type="signal peptide" evidence="2">
    <location>
        <begin position="1"/>
        <end position="19"/>
    </location>
</feature>
<name>A0ABZ1CZX2_9TREE</name>